<proteinExistence type="predicted"/>
<sequence length="180" mass="19478">MVGSRRESNAMAGMRGAAAVEKDSGPEVGIAAAEEGVAAIHYAEPVEITEDGSLMMARSKIEEEVAKRNTDEEEEGDGSDEEEREREAVEEGSTGVSEMEEEAEGGDGAEDGEGMVVEAQMEKEKECVDTVAAQTRERGLKEGVDISLEQRKSKRLLVMKNEMKKKRSKARGVTGKIGLR</sequence>
<evidence type="ECO:0000256" key="1">
    <source>
        <dbReference type="SAM" id="MobiDB-lite"/>
    </source>
</evidence>
<feature type="region of interest" description="Disordered" evidence="1">
    <location>
        <begin position="1"/>
        <end position="25"/>
    </location>
</feature>
<feature type="compositionally biased region" description="Acidic residues" evidence="1">
    <location>
        <begin position="98"/>
        <end position="113"/>
    </location>
</feature>
<feature type="region of interest" description="Disordered" evidence="1">
    <location>
        <begin position="57"/>
        <end position="114"/>
    </location>
</feature>
<name>A0AAN7WRQ7_ELEMC</name>
<feature type="compositionally biased region" description="Basic and acidic residues" evidence="1">
    <location>
        <begin position="59"/>
        <end position="70"/>
    </location>
</feature>
<dbReference type="Proteomes" id="UP001346869">
    <property type="component" value="Unassembled WGS sequence"/>
</dbReference>
<evidence type="ECO:0000313" key="3">
    <source>
        <dbReference type="Proteomes" id="UP001346869"/>
    </source>
</evidence>
<organism evidence="2 3">
    <name type="scientific">Eleginops maclovinus</name>
    <name type="common">Patagonian blennie</name>
    <name type="synonym">Eleginus maclovinus</name>
    <dbReference type="NCBI Taxonomy" id="56733"/>
    <lineage>
        <taxon>Eukaryota</taxon>
        <taxon>Metazoa</taxon>
        <taxon>Chordata</taxon>
        <taxon>Craniata</taxon>
        <taxon>Vertebrata</taxon>
        <taxon>Euteleostomi</taxon>
        <taxon>Actinopterygii</taxon>
        <taxon>Neopterygii</taxon>
        <taxon>Teleostei</taxon>
        <taxon>Neoteleostei</taxon>
        <taxon>Acanthomorphata</taxon>
        <taxon>Eupercaria</taxon>
        <taxon>Perciformes</taxon>
        <taxon>Notothenioidei</taxon>
        <taxon>Eleginopidae</taxon>
        <taxon>Eleginops</taxon>
    </lineage>
</organism>
<dbReference type="EMBL" id="JAUZQC010000026">
    <property type="protein sequence ID" value="KAK5847800.1"/>
    <property type="molecule type" value="Genomic_DNA"/>
</dbReference>
<reference evidence="2 3" key="1">
    <citation type="journal article" date="2023" name="Genes (Basel)">
        <title>Chromosome-Level Genome Assembly and Circadian Gene Repertoire of the Patagonia Blennie Eleginops maclovinus-The Closest Ancestral Proxy of Antarctic Cryonotothenioids.</title>
        <authorList>
            <person name="Cheng C.C."/>
            <person name="Rivera-Colon A.G."/>
            <person name="Minhas B.F."/>
            <person name="Wilson L."/>
            <person name="Rayamajhi N."/>
            <person name="Vargas-Chacoff L."/>
            <person name="Catchen J.M."/>
        </authorList>
    </citation>
    <scope>NUCLEOTIDE SEQUENCE [LARGE SCALE GENOMIC DNA]</scope>
    <source>
        <strain evidence="2">JMC-PN-2008</strain>
    </source>
</reference>
<keyword evidence="3" id="KW-1185">Reference proteome</keyword>
<reference evidence="2 3" key="2">
    <citation type="journal article" date="2023" name="Mol. Biol. Evol.">
        <title>Genomics of Secondarily Temperate Adaptation in the Only Non-Antarctic Icefish.</title>
        <authorList>
            <person name="Rivera-Colon A.G."/>
            <person name="Rayamajhi N."/>
            <person name="Minhas B.F."/>
            <person name="Madrigal G."/>
            <person name="Bilyk K.T."/>
            <person name="Yoon V."/>
            <person name="Hune M."/>
            <person name="Gregory S."/>
            <person name="Cheng C.H.C."/>
            <person name="Catchen J.M."/>
        </authorList>
    </citation>
    <scope>NUCLEOTIDE SEQUENCE [LARGE SCALE GENOMIC DNA]</scope>
    <source>
        <strain evidence="2">JMC-PN-2008</strain>
    </source>
</reference>
<feature type="compositionally biased region" description="Acidic residues" evidence="1">
    <location>
        <begin position="71"/>
        <end position="90"/>
    </location>
</feature>
<dbReference type="AlphaFoldDB" id="A0AAN7WRQ7"/>
<evidence type="ECO:0000313" key="2">
    <source>
        <dbReference type="EMBL" id="KAK5847800.1"/>
    </source>
</evidence>
<protein>
    <submittedName>
        <fullName evidence="2">Uncharacterized protein</fullName>
    </submittedName>
</protein>
<accession>A0AAN7WRQ7</accession>
<gene>
    <name evidence="2" type="ORF">PBY51_016900</name>
</gene>
<comment type="caution">
    <text evidence="2">The sequence shown here is derived from an EMBL/GenBank/DDBJ whole genome shotgun (WGS) entry which is preliminary data.</text>
</comment>